<dbReference type="InterPro" id="IPR005135">
    <property type="entry name" value="Endo/exonuclease/phosphatase"/>
</dbReference>
<dbReference type="InterPro" id="IPR043502">
    <property type="entry name" value="DNA/RNA_pol_sf"/>
</dbReference>
<dbReference type="SUPFAM" id="SSF56219">
    <property type="entry name" value="DNase I-like"/>
    <property type="match status" value="1"/>
</dbReference>
<dbReference type="AlphaFoldDB" id="A0A147BNA1"/>
<accession>A0A147BNA1</accession>
<dbReference type="PANTHER" id="PTHR19446">
    <property type="entry name" value="REVERSE TRANSCRIPTASES"/>
    <property type="match status" value="1"/>
</dbReference>
<dbReference type="GO" id="GO:0071897">
    <property type="term" value="P:DNA biosynthetic process"/>
    <property type="evidence" value="ECO:0007669"/>
    <property type="project" value="UniProtKB-ARBA"/>
</dbReference>
<feature type="non-terminal residue" evidence="2">
    <location>
        <position position="1"/>
    </location>
</feature>
<dbReference type="SUPFAM" id="SSF56672">
    <property type="entry name" value="DNA/RNA polymerases"/>
    <property type="match status" value="1"/>
</dbReference>
<protein>
    <submittedName>
        <fullName evidence="2">Putative tick transposon</fullName>
    </submittedName>
</protein>
<reference evidence="2" key="1">
    <citation type="journal article" date="2018" name="PLoS Negl. Trop. Dis.">
        <title>Sialome diversity of ticks revealed by RNAseq of single tick salivary glands.</title>
        <authorList>
            <person name="Perner J."/>
            <person name="Kropackova S."/>
            <person name="Kopacek P."/>
            <person name="Ribeiro J.M."/>
        </authorList>
    </citation>
    <scope>NUCLEOTIDE SEQUENCE</scope>
    <source>
        <strain evidence="2">Siblings of single egg batch collected in Ceske Budejovice</strain>
        <tissue evidence="2">Salivary glands</tissue>
    </source>
</reference>
<dbReference type="GO" id="GO:0003824">
    <property type="term" value="F:catalytic activity"/>
    <property type="evidence" value="ECO:0007669"/>
    <property type="project" value="InterPro"/>
</dbReference>
<dbReference type="EMBL" id="GEGO01003482">
    <property type="protein sequence ID" value="JAR91922.1"/>
    <property type="molecule type" value="Transcribed_RNA"/>
</dbReference>
<evidence type="ECO:0000259" key="1">
    <source>
        <dbReference type="PROSITE" id="PS50878"/>
    </source>
</evidence>
<name>A0A147BNA1_IXORI</name>
<sequence length="1158" mass="133138">IGTFNVASLISQRRKVWLKEILYQHKIDIICLQETKVSTREQEIDLVSYFQHSYYCYHAQSSGLSGGTAIFLRKASHHCTFVDCELAADGRTAAIDVLVGGELVRIVSIYAPNNSSDRLTFFKSLRLILDTPSKVILAGDFNCVLSRNDCTTSEWKSDGSIVELKNILHDFDLKDATEDIKCFDPKFTHWQGSSHARLDRIYISGEFPSDKIQYTANPTHLSDHALVSISFKRQADRSMRSSGIETWKMNTTILEDEVFREQIRQELTVLVENEPIDACKWEAFKSYVKEQAIIRSSVESARKKSKELALVNALRSLVTEEERRPGVFIEDIRNIKKQLQQLIEQRHWGALIRSRELTLEHEEQPSKVFHTFERLRRKRNAITVVHNKDSITSTKSDICAAFESFYGDLFARTETLSDIPEKVLSLLPKVPEEVREIINSPITPREIQRVIKELPTNKSPGPDGIGAEFYKTFADIVGASLVHVFEDIKKRELLPPSMRKSHVVLIPKKAPNEGAPEVSDFCPISLLCTDYKILTRILARRLEIGLRHIVGDHQSYGFKGRSITHNLHRMRIMCEAAEQGYAHLAALQLDLSKAFDRVDRKFLFSLIRHCELGEYMEKWISIIYTDITMKLVINGIVGTSIFVRRSVRQGCPLSPLLFSLYLEPLCRTVLHNTSIAGFQFSEHVLKFLAYADDITFVCSSKKEVQIALELVESYSKYSGSSLNRKKSCGAWLGDWGTKPSKFMDIQWSESITTYLGTNLDLRECAASLWKKRIGAQGAKLFPWKSRHVSFFTRSYLCNAISYPAILYSAQVMPFSTTTADKVQRSWAVFIWKSSMERMRRQNLFLSLAKGGLGLINVGLKLVIHRFLFFRDQQDPFILSAFHHLGASQLLTWQVTTATPTPFSRVLFFYKEIAQSIRLLQNIFSWDFLLKTNRKQLYWATVSAMIPPPLYRPLTNLPTDNDVFHRLKCLPVATSSKDFFFKFHTEVLPVKVWQQAKGFFVPWSHNCDLCGKEETLEHVFIFCSNAQIFWAELQSFFDLDLQISWCTLKFLRRHDQRTLTDLTEIIMVLGLHALWRSRVDMTECTLNPKPAWRHFANKLNWTIRTLEPVEIEKDVRDALVKGQKVALNFLCFGKAICRLRTCRTLIYFLRSSSVIYIQS</sequence>
<dbReference type="InterPro" id="IPR036691">
    <property type="entry name" value="Endo/exonu/phosph_ase_sf"/>
</dbReference>
<dbReference type="Pfam" id="PF00078">
    <property type="entry name" value="RVT_1"/>
    <property type="match status" value="1"/>
</dbReference>
<dbReference type="CDD" id="cd09076">
    <property type="entry name" value="L1-EN"/>
    <property type="match status" value="1"/>
</dbReference>
<feature type="domain" description="Reverse transcriptase" evidence="1">
    <location>
        <begin position="487"/>
        <end position="759"/>
    </location>
</feature>
<dbReference type="Pfam" id="PF03372">
    <property type="entry name" value="Exo_endo_phos"/>
    <property type="match status" value="1"/>
</dbReference>
<dbReference type="InterPro" id="IPR000477">
    <property type="entry name" value="RT_dom"/>
</dbReference>
<dbReference type="PROSITE" id="PS50878">
    <property type="entry name" value="RT_POL"/>
    <property type="match status" value="1"/>
</dbReference>
<proteinExistence type="predicted"/>
<evidence type="ECO:0000313" key="2">
    <source>
        <dbReference type="EMBL" id="JAR91922.1"/>
    </source>
</evidence>
<dbReference type="CDD" id="cd01650">
    <property type="entry name" value="RT_nLTR_like"/>
    <property type="match status" value="1"/>
</dbReference>
<dbReference type="Gene3D" id="3.60.10.10">
    <property type="entry name" value="Endonuclease/exonuclease/phosphatase"/>
    <property type="match status" value="1"/>
</dbReference>
<organism evidence="2">
    <name type="scientific">Ixodes ricinus</name>
    <name type="common">Common tick</name>
    <name type="synonym">Acarus ricinus</name>
    <dbReference type="NCBI Taxonomy" id="34613"/>
    <lineage>
        <taxon>Eukaryota</taxon>
        <taxon>Metazoa</taxon>
        <taxon>Ecdysozoa</taxon>
        <taxon>Arthropoda</taxon>
        <taxon>Chelicerata</taxon>
        <taxon>Arachnida</taxon>
        <taxon>Acari</taxon>
        <taxon>Parasitiformes</taxon>
        <taxon>Ixodida</taxon>
        <taxon>Ixodoidea</taxon>
        <taxon>Ixodidae</taxon>
        <taxon>Ixodinae</taxon>
        <taxon>Ixodes</taxon>
    </lineage>
</organism>